<dbReference type="EMBL" id="PFSF01000066">
    <property type="protein sequence ID" value="PJC27925.1"/>
    <property type="molecule type" value="Genomic_DNA"/>
</dbReference>
<sequence length="94" mass="10506">MEASIIIPSTRTKGLKKTRESLLRQKTKFSYEIIAVENLLPGQARNRGAERALGKYLLFIDDDCLASENWIKNNINFLKTKKNIGAVGGKIVGK</sequence>
<dbReference type="CDD" id="cd00761">
    <property type="entry name" value="Glyco_tranf_GTA_type"/>
    <property type="match status" value="1"/>
</dbReference>
<comment type="caution">
    <text evidence="2">The sequence shown here is derived from an EMBL/GenBank/DDBJ whole genome shotgun (WGS) entry which is preliminary data.</text>
</comment>
<feature type="domain" description="Glycosyltransferase 2-like" evidence="1">
    <location>
        <begin position="37"/>
        <end position="89"/>
    </location>
</feature>
<gene>
    <name evidence="2" type="ORF">CO054_02890</name>
</gene>
<dbReference type="SUPFAM" id="SSF53448">
    <property type="entry name" value="Nucleotide-diphospho-sugar transferases"/>
    <property type="match status" value="1"/>
</dbReference>
<organism evidence="2 3">
    <name type="scientific">Candidatus Shapirobacteria bacterium CG_4_9_14_0_2_um_filter_39_11</name>
    <dbReference type="NCBI Taxonomy" id="1974478"/>
    <lineage>
        <taxon>Bacteria</taxon>
        <taxon>Candidatus Shapironibacteriota</taxon>
    </lineage>
</organism>
<feature type="non-terminal residue" evidence="2">
    <location>
        <position position="94"/>
    </location>
</feature>
<dbReference type="Pfam" id="PF00535">
    <property type="entry name" value="Glycos_transf_2"/>
    <property type="match status" value="1"/>
</dbReference>
<evidence type="ECO:0000313" key="2">
    <source>
        <dbReference type="EMBL" id="PJC27925.1"/>
    </source>
</evidence>
<proteinExistence type="predicted"/>
<dbReference type="InterPro" id="IPR029044">
    <property type="entry name" value="Nucleotide-diphossugar_trans"/>
</dbReference>
<dbReference type="AlphaFoldDB" id="A0A2M8ES29"/>
<evidence type="ECO:0000259" key="1">
    <source>
        <dbReference type="Pfam" id="PF00535"/>
    </source>
</evidence>
<dbReference type="Proteomes" id="UP000229816">
    <property type="component" value="Unassembled WGS sequence"/>
</dbReference>
<accession>A0A2M8ES29</accession>
<reference evidence="3" key="1">
    <citation type="submission" date="2017-09" db="EMBL/GenBank/DDBJ databases">
        <title>Depth-based differentiation of microbial function through sediment-hosted aquifers and enrichment of novel symbionts in the deep terrestrial subsurface.</title>
        <authorList>
            <person name="Probst A.J."/>
            <person name="Ladd B."/>
            <person name="Jarett J.K."/>
            <person name="Geller-Mcgrath D.E."/>
            <person name="Sieber C.M.K."/>
            <person name="Emerson J.B."/>
            <person name="Anantharaman K."/>
            <person name="Thomas B.C."/>
            <person name="Malmstrom R."/>
            <person name="Stieglmeier M."/>
            <person name="Klingl A."/>
            <person name="Woyke T."/>
            <person name="Ryan C.M."/>
            <person name="Banfield J.F."/>
        </authorList>
    </citation>
    <scope>NUCLEOTIDE SEQUENCE [LARGE SCALE GENOMIC DNA]</scope>
</reference>
<dbReference type="Gene3D" id="3.90.550.10">
    <property type="entry name" value="Spore Coat Polysaccharide Biosynthesis Protein SpsA, Chain A"/>
    <property type="match status" value="1"/>
</dbReference>
<dbReference type="InterPro" id="IPR001173">
    <property type="entry name" value="Glyco_trans_2-like"/>
</dbReference>
<protein>
    <recommendedName>
        <fullName evidence="1">Glycosyltransferase 2-like domain-containing protein</fullName>
    </recommendedName>
</protein>
<name>A0A2M8ES29_9BACT</name>
<evidence type="ECO:0000313" key="3">
    <source>
        <dbReference type="Proteomes" id="UP000229816"/>
    </source>
</evidence>